<keyword evidence="1" id="KW-0472">Membrane</keyword>
<dbReference type="AlphaFoldDB" id="A0A066ZWY4"/>
<evidence type="ECO:0000313" key="3">
    <source>
        <dbReference type="Proteomes" id="UP000027341"/>
    </source>
</evidence>
<gene>
    <name evidence="2" type="ORF">EI16_00690</name>
</gene>
<keyword evidence="3" id="KW-1185">Reference proteome</keyword>
<proteinExistence type="predicted"/>
<evidence type="ECO:0000256" key="1">
    <source>
        <dbReference type="SAM" id="Phobius"/>
    </source>
</evidence>
<dbReference type="RefSeq" id="WP_051622924.1">
    <property type="nucleotide sequence ID" value="NZ_AP020335.1"/>
</dbReference>
<dbReference type="EMBL" id="JMIU01000001">
    <property type="protein sequence ID" value="KDN94866.1"/>
    <property type="molecule type" value="Genomic_DNA"/>
</dbReference>
<name>A0A066ZWY4_HYDMR</name>
<accession>A0A066ZWY4</accession>
<reference evidence="2 3" key="1">
    <citation type="submission" date="2014-04" db="EMBL/GenBank/DDBJ databases">
        <title>Draft genome sequence of Hydrogenovibrio marinus MH-110, a model organism for aerobic H2 metabolism.</title>
        <authorList>
            <person name="Cha H.J."/>
            <person name="Jo B.H."/>
            <person name="Hwang B.H."/>
        </authorList>
    </citation>
    <scope>NUCLEOTIDE SEQUENCE [LARGE SCALE GENOMIC DNA]</scope>
    <source>
        <strain evidence="2 3">MH-110</strain>
    </source>
</reference>
<keyword evidence="1" id="KW-0812">Transmembrane</keyword>
<protein>
    <submittedName>
        <fullName evidence="2">Uncharacterized protein</fullName>
    </submittedName>
</protein>
<feature type="transmembrane region" description="Helical" evidence="1">
    <location>
        <begin position="25"/>
        <end position="47"/>
    </location>
</feature>
<comment type="caution">
    <text evidence="2">The sequence shown here is derived from an EMBL/GenBank/DDBJ whole genome shotgun (WGS) entry which is preliminary data.</text>
</comment>
<evidence type="ECO:0000313" key="2">
    <source>
        <dbReference type="EMBL" id="KDN94866.1"/>
    </source>
</evidence>
<organism evidence="2 3">
    <name type="scientific">Hydrogenovibrio marinus</name>
    <dbReference type="NCBI Taxonomy" id="28885"/>
    <lineage>
        <taxon>Bacteria</taxon>
        <taxon>Pseudomonadati</taxon>
        <taxon>Pseudomonadota</taxon>
        <taxon>Gammaproteobacteria</taxon>
        <taxon>Thiotrichales</taxon>
        <taxon>Piscirickettsiaceae</taxon>
        <taxon>Hydrogenovibrio</taxon>
    </lineage>
</organism>
<dbReference type="Proteomes" id="UP000027341">
    <property type="component" value="Unassembled WGS sequence"/>
</dbReference>
<sequence>MIQETQQLIDAITSLKPESSFTKDYFFPIASAFFSSMLGAGIAYGTLKHQEYLQIEKDKLNIANKWMLNISDALSALIAIKANYIGKLKDDPIQRIACIKQAINIYKYFENDIHELSFIIPSSIEEQEQQNNKWSRIAKIQSMTANYNLALEVWKKRDELYEEFGNLLMAKHDNNAFAEITLKSAIEDTNQTIVAKLIEVNESAITMTDELIIQFLDFSKNFPAYAETKIDTKKLKRYGRIIRHQDQDIYTIAESLKERSPKVNLTEMNELLKKTQN</sequence>
<keyword evidence="1" id="KW-1133">Transmembrane helix</keyword>